<dbReference type="KEGG" id="vg:55601470"/>
<keyword evidence="2" id="KW-1185">Reference proteome</keyword>
<organism evidence="1 2">
    <name type="scientific">Streptomyces phage BRock</name>
    <dbReference type="NCBI Taxonomy" id="1913591"/>
    <lineage>
        <taxon>Viruses</taxon>
        <taxon>Duplodnaviria</taxon>
        <taxon>Heunggongvirae</taxon>
        <taxon>Uroviricota</taxon>
        <taxon>Caudoviricetes</taxon>
        <taxon>Borockvirus</taxon>
        <taxon>Borockvirus brock</taxon>
    </lineage>
</organism>
<name>A0A1J0GVW8_9CAUD</name>
<dbReference type="Proteomes" id="UP000224898">
    <property type="component" value="Segment"/>
</dbReference>
<dbReference type="GeneID" id="55601470"/>
<protein>
    <submittedName>
        <fullName evidence="1">ISH4-type transposase domain protein</fullName>
    </submittedName>
</protein>
<sequence>MFNIKPKCPKCGKRDMVSEDFSEERQRVLRYFCQRCQKWFKK</sequence>
<reference evidence="1 2" key="1">
    <citation type="submission" date="2016-09" db="EMBL/GenBank/DDBJ databases">
        <title>Complete Genome Sequence of Streptomyces 5a phage BRock.</title>
        <authorList>
            <person name="Crossman A."/>
            <person name="Baron S."/>
            <person name="Jamdagni P."/>
            <person name="Khatri P."/>
            <person name="Sharma D."/>
            <person name="Pandey M."/>
            <person name="Goyal S."/>
            <person name="Kumar S."/>
            <person name="Phogat A."/>
            <person name="Chawla G."/>
            <person name="Pasricha M."/>
            <person name="Gupta K."/>
            <person name="Bazzad D."/>
            <person name="Aggarwal V."/>
            <person name="Poughat A."/>
            <person name="Singh K."/>
            <person name="Rana P."/>
            <person name="Gautam R."/>
            <person name="Sharma V."/>
            <person name="Tyagi D."/>
            <person name="Shahi A."/>
            <person name="Jangra N."/>
            <person name="Malik M."/>
            <person name="Sidhu P.K."/>
            <person name="Malik S."/>
            <person name="Ghalyan Y."/>
            <person name="Sharma S.S."/>
            <person name="Malik A."/>
            <person name="Chuttani R."/>
            <person name="Bamal N."/>
            <person name="Bhadula D."/>
            <person name="Batra A."/>
            <person name="Temple L."/>
            <person name="Nehra K."/>
        </authorList>
    </citation>
    <scope>NUCLEOTIDE SEQUENCE [LARGE SCALE GENOMIC DNA]</scope>
</reference>
<dbReference type="EMBL" id="KX925554">
    <property type="protein sequence ID" value="APC46318.1"/>
    <property type="molecule type" value="Genomic_DNA"/>
</dbReference>
<dbReference type="RefSeq" id="YP_009831781.1">
    <property type="nucleotide sequence ID" value="NC_048650.1"/>
</dbReference>
<proteinExistence type="predicted"/>
<accession>A0A1J0GVW8</accession>
<evidence type="ECO:0000313" key="2">
    <source>
        <dbReference type="Proteomes" id="UP000224898"/>
    </source>
</evidence>
<evidence type="ECO:0000313" key="1">
    <source>
        <dbReference type="EMBL" id="APC46318.1"/>
    </source>
</evidence>